<reference evidence="2 3" key="1">
    <citation type="submission" date="2016-12" db="EMBL/GenBank/DDBJ databases">
        <authorList>
            <person name="Song W.-J."/>
            <person name="Kurnit D.M."/>
        </authorList>
    </citation>
    <scope>NUCLEOTIDE SEQUENCE [LARGE SCALE GENOMIC DNA]</scope>
    <source>
        <strain evidence="2 3">DSM 19599</strain>
    </source>
</reference>
<dbReference type="SUPFAM" id="SSF56112">
    <property type="entry name" value="Protein kinase-like (PK-like)"/>
    <property type="match status" value="1"/>
</dbReference>
<dbReference type="InterPro" id="IPR027417">
    <property type="entry name" value="P-loop_NTPase"/>
</dbReference>
<dbReference type="PANTHER" id="PTHR43883">
    <property type="entry name" value="SLR0207 PROTEIN"/>
    <property type="match status" value="1"/>
</dbReference>
<proteinExistence type="predicted"/>
<dbReference type="EMBL" id="FRXO01000001">
    <property type="protein sequence ID" value="SHO59867.1"/>
    <property type="molecule type" value="Genomic_DNA"/>
</dbReference>
<dbReference type="InterPro" id="IPR011009">
    <property type="entry name" value="Kinase-like_dom_sf"/>
</dbReference>
<evidence type="ECO:0000313" key="2">
    <source>
        <dbReference type="EMBL" id="SHO59867.1"/>
    </source>
</evidence>
<protein>
    <recommendedName>
        <fullName evidence="1">Aminoglycoside phosphotransferase domain-containing protein</fullName>
    </recommendedName>
</protein>
<name>A0A1M7Z4J2_9HYPH</name>
<dbReference type="RefSeq" id="WP_073625267.1">
    <property type="nucleotide sequence ID" value="NZ_FRXO01000001.1"/>
</dbReference>
<dbReference type="Pfam" id="PF01636">
    <property type="entry name" value="APH"/>
    <property type="match status" value="1"/>
</dbReference>
<dbReference type="AlphaFoldDB" id="A0A1M7Z4J2"/>
<gene>
    <name evidence="2" type="ORF">SAMN02745172_00093</name>
</gene>
<dbReference type="Proteomes" id="UP000186406">
    <property type="component" value="Unassembled WGS sequence"/>
</dbReference>
<evidence type="ECO:0000259" key="1">
    <source>
        <dbReference type="Pfam" id="PF01636"/>
    </source>
</evidence>
<sequence length="521" mass="55470">MQIEDQTETAAFLAGCLPGIRVIETHISVLFLGADTVFKLKKAVRLPYVDLSTVDRRLACCRRELELNRRTAPALYRSVRRITRDAVGRLVLDGEGETVDAVVEMARFDDAGLADRLAEEGWLSPPLVEAMAAAVAAFHAEAAPVADGGGPGGAARIAAVLDINRRALEPARGLFGEGPVEGLVAASARLLDRHADLADLRQRQGWVRRCHGDLHLRNIVFIDGAPVLFDCLEFDEDMATTDVLYDVAFLVMDLIHRGLSGEANVVFNRYLDLARADDGVPLMPLFLAMRATVRGHIAATVAAEARAGDAVRPRADAAAYLDLAAAFLVERPAVLVAIGGLSGSGKSTVARGLAPHVGAAPGARELSSDRTRKRLFGVPAVTKLPPEAYRPGVSRTVYSRLFKEAATVARAGHSVVVNAVFDRAEDRDAVEAAAHAAGVPFLGLWLDAPEAVLIDRVEHRSGDPSDADATVVRAQATHSTGEIKWTRIDASMDAASVVAAARQACAARFGDPSAVAARFRA</sequence>
<keyword evidence="3" id="KW-1185">Reference proteome</keyword>
<evidence type="ECO:0000313" key="3">
    <source>
        <dbReference type="Proteomes" id="UP000186406"/>
    </source>
</evidence>
<dbReference type="Gene3D" id="3.40.50.300">
    <property type="entry name" value="P-loop containing nucleotide triphosphate hydrolases"/>
    <property type="match status" value="1"/>
</dbReference>
<dbReference type="PANTHER" id="PTHR43883:SF1">
    <property type="entry name" value="GLUCONOKINASE"/>
    <property type="match status" value="1"/>
</dbReference>
<dbReference type="STRING" id="1123029.SAMN02745172_00093"/>
<dbReference type="Pfam" id="PF13671">
    <property type="entry name" value="AAA_33"/>
    <property type="match status" value="1"/>
</dbReference>
<feature type="domain" description="Aminoglycoside phosphotransferase" evidence="1">
    <location>
        <begin position="124"/>
        <end position="270"/>
    </location>
</feature>
<organism evidence="2 3">
    <name type="scientific">Pseudoxanthobacter soli DSM 19599</name>
    <dbReference type="NCBI Taxonomy" id="1123029"/>
    <lineage>
        <taxon>Bacteria</taxon>
        <taxon>Pseudomonadati</taxon>
        <taxon>Pseudomonadota</taxon>
        <taxon>Alphaproteobacteria</taxon>
        <taxon>Hyphomicrobiales</taxon>
        <taxon>Segnochrobactraceae</taxon>
        <taxon>Pseudoxanthobacter</taxon>
    </lineage>
</organism>
<dbReference type="InterPro" id="IPR052732">
    <property type="entry name" value="Cell-binding_unc_protein"/>
</dbReference>
<accession>A0A1M7Z4J2</accession>
<dbReference type="SUPFAM" id="SSF52540">
    <property type="entry name" value="P-loop containing nucleoside triphosphate hydrolases"/>
    <property type="match status" value="1"/>
</dbReference>
<dbReference type="Gene3D" id="3.90.1200.10">
    <property type="match status" value="1"/>
</dbReference>
<dbReference type="InterPro" id="IPR002575">
    <property type="entry name" value="Aminoglycoside_PTrfase"/>
</dbReference>